<sequence length="176" mass="20565">MNLPPSASYNVFAHAFEKGYFFAIRAKDINVKRLLRADSLPQQMDRWADVILTRSNAKKNKLHPELESLYRCICKAVPFDFITDSRPEYRMRLHVVRFQIAEGVYENIYTKAKKIADDRTYDLLSNNEDVDDVEIWDFVPLADFQPIILNGKNWSTFFEDILIRPEETKIAGGKEE</sequence>
<protein>
    <submittedName>
        <fullName evidence="1">Uncharacterized protein</fullName>
    </submittedName>
</protein>
<dbReference type="Proteomes" id="UP000474104">
    <property type="component" value="Unassembled WGS sequence"/>
</dbReference>
<evidence type="ECO:0000313" key="1">
    <source>
        <dbReference type="EMBL" id="NDO72323.1"/>
    </source>
</evidence>
<dbReference type="AlphaFoldDB" id="A0A9X5H9C6"/>
<comment type="caution">
    <text evidence="1">The sequence shown here is derived from an EMBL/GenBank/DDBJ whole genome shotgun (WGS) entry which is preliminary data.</text>
</comment>
<dbReference type="OrthoDB" id="9794050at2"/>
<accession>A0A9X5H9C6</accession>
<evidence type="ECO:0000313" key="2">
    <source>
        <dbReference type="Proteomes" id="UP000474104"/>
    </source>
</evidence>
<dbReference type="EMBL" id="VIRB01000164">
    <property type="protein sequence ID" value="NDO72323.1"/>
    <property type="molecule type" value="Genomic_DNA"/>
</dbReference>
<dbReference type="RefSeq" id="WP_004082692.1">
    <property type="nucleotide sequence ID" value="NZ_VIRB01000164.1"/>
</dbReference>
<reference evidence="1 2" key="1">
    <citation type="submission" date="2019-07" db="EMBL/GenBank/DDBJ databases">
        <title>Draft genome sequences of 15 bacterial species constituting the stable defined intestinal microbiota of the GM15 gnotobiotic mouse model.</title>
        <authorList>
            <person name="Elie C."/>
            <person name="Mathieu A."/>
            <person name="Saliou A."/>
            <person name="Darnaud M."/>
            <person name="Leulier F."/>
            <person name="Tamellini A."/>
        </authorList>
    </citation>
    <scope>NUCLEOTIDE SEQUENCE [LARGE SCALE GENOMIC DNA]</scope>
    <source>
        <strain evidence="2">ASF 502</strain>
    </source>
</reference>
<organism evidence="1 2">
    <name type="scientific">Schaedlerella arabinosiphila</name>
    <dbReference type="NCBI Taxonomy" id="2044587"/>
    <lineage>
        <taxon>Bacteria</taxon>
        <taxon>Bacillati</taxon>
        <taxon>Bacillota</taxon>
        <taxon>Clostridia</taxon>
        <taxon>Lachnospirales</taxon>
        <taxon>Lachnospiraceae</taxon>
        <taxon>Schaedlerella</taxon>
    </lineage>
</organism>
<name>A0A9X5H9C6_9FIRM</name>
<proteinExistence type="predicted"/>
<gene>
    <name evidence="1" type="ORF">FMM80_28355</name>
</gene>